<dbReference type="Pfam" id="PF16132">
    <property type="entry name" value="DUF4843"/>
    <property type="match status" value="1"/>
</dbReference>
<evidence type="ECO:0000313" key="2">
    <source>
        <dbReference type="Proteomes" id="UP000250831"/>
    </source>
</evidence>
<proteinExistence type="predicted"/>
<evidence type="ECO:0008006" key="3">
    <source>
        <dbReference type="Google" id="ProtNLM"/>
    </source>
</evidence>
<gene>
    <name evidence="1" type="ORF">DCO56_24670</name>
</gene>
<keyword evidence="2" id="KW-1185">Reference proteome</keyword>
<reference evidence="1 2" key="1">
    <citation type="submission" date="2018-04" db="EMBL/GenBank/DDBJ databases">
        <title>Sphingobacterium sp. M46 Genome.</title>
        <authorList>
            <person name="Cheng J."/>
            <person name="Li Y."/>
        </authorList>
    </citation>
    <scope>NUCLEOTIDE SEQUENCE [LARGE SCALE GENOMIC DNA]</scope>
    <source>
        <strain evidence="1 2">M46</strain>
    </source>
</reference>
<evidence type="ECO:0000313" key="1">
    <source>
        <dbReference type="EMBL" id="PUV22122.1"/>
    </source>
</evidence>
<sequence length="258" mass="29751">MLHMKNICYLLLAFAAITCLISCEKELHKYEGKPTIYFNETARPLAYSSEVLKDSTLISFSLTKETIVDSLVHMVIATIGNAADSDRPYKIVPNASSTAIEGKHYEIINKDFSIKKNQLRDTIWLRFMRTPDMKDQNFLLSFDLLENENFSLDMQYKITNQTTGQKLNFINYRWFINDIIKKPTRWFDPYLGTFSRTKLNLMVEVLNVDPQYMDTNISIAETLAYGKFMQRYLNEQKAAGNLILDEDGQPMSMGTAAQ</sequence>
<dbReference type="AlphaFoldDB" id="A0A363NMW0"/>
<protein>
    <recommendedName>
        <fullName evidence="3">DUF4843 domain-containing protein</fullName>
    </recommendedName>
</protein>
<dbReference type="OrthoDB" id="1096291at2"/>
<dbReference type="EMBL" id="QCXX01000008">
    <property type="protein sequence ID" value="PUV22122.1"/>
    <property type="molecule type" value="Genomic_DNA"/>
</dbReference>
<dbReference type="Proteomes" id="UP000250831">
    <property type="component" value="Unassembled WGS sequence"/>
</dbReference>
<comment type="caution">
    <text evidence="1">The sequence shown here is derived from an EMBL/GenBank/DDBJ whole genome shotgun (WGS) entry which is preliminary data.</text>
</comment>
<name>A0A363NMW0_9SPHI</name>
<organism evidence="1 2">
    <name type="scientific">Sphingobacterium athyrii</name>
    <dbReference type="NCBI Taxonomy" id="2152717"/>
    <lineage>
        <taxon>Bacteria</taxon>
        <taxon>Pseudomonadati</taxon>
        <taxon>Bacteroidota</taxon>
        <taxon>Sphingobacteriia</taxon>
        <taxon>Sphingobacteriales</taxon>
        <taxon>Sphingobacteriaceae</taxon>
        <taxon>Sphingobacterium</taxon>
    </lineage>
</organism>
<accession>A0A363NMW0</accession>
<dbReference type="InterPro" id="IPR032299">
    <property type="entry name" value="DUF4843"/>
</dbReference>